<dbReference type="Gene3D" id="3.90.550.10">
    <property type="entry name" value="Spore Coat Polysaccharide Biosynthesis Protein SpsA, Chain A"/>
    <property type="match status" value="1"/>
</dbReference>
<dbReference type="EMBL" id="MN740355">
    <property type="protein sequence ID" value="QHU02125.1"/>
    <property type="molecule type" value="Genomic_DNA"/>
</dbReference>
<protein>
    <recommendedName>
        <fullName evidence="2">MobA-like NTP transferase domain-containing protein</fullName>
    </recommendedName>
</protein>
<dbReference type="InterPro" id="IPR029044">
    <property type="entry name" value="Nucleotide-diphossugar_trans"/>
</dbReference>
<dbReference type="SUPFAM" id="SSF51569">
    <property type="entry name" value="Aldolase"/>
    <property type="match status" value="1"/>
</dbReference>
<organism evidence="1">
    <name type="scientific">viral metagenome</name>
    <dbReference type="NCBI Taxonomy" id="1070528"/>
    <lineage>
        <taxon>unclassified sequences</taxon>
        <taxon>metagenomes</taxon>
        <taxon>organismal metagenomes</taxon>
    </lineage>
</organism>
<evidence type="ECO:0008006" key="2">
    <source>
        <dbReference type="Google" id="ProtNLM"/>
    </source>
</evidence>
<sequence>MNSKVFLGPMSKNIVDTVIEYSNSFKLPFTFIPSRRQVEYDGGYVNNWTTKEFVNYVKTKGKYISVERDHGGPGQGTNMDDGIDSFKEDCKYMDVIHIDPWKKYQDYESGLNETIKALNLCYNENSNLFFEIATEEGIRRFEVDELETFILDLQKRLKPEIYKRIKYFVVQCGTGLLEASNIGHYEKNRLKKMVELCKKYGFISKEHNGDWVSIDLMREKFELGLDCINVAPELGQIETKSILNAINKLEDKEKQNELFEAFFKICLNSNKWVKWVNKDFNPEENKEKLINICGHYVFSYPEFEKIKNQLPNSNKQIKHNLIKKIREYHSLMDSYYKVLITTSGIGRRLGDLTTYTNKSLIKVGDKLAICHIIEKYNKNVEFVITLGYYGNLVKDFLELAYPTHTFTFVWVDKYKGEGSSLAYSLLHAKSYLQCPFMFNCCDSLTTNNIDIPNENTLFVNGIKSGTLYSTVTTVDDNISKLNNKGEINFDFIYTGISFIKNYTDYWTILDDNYNNNNNNIEIGDVDIIQKMLKKHTFKYKILSEWYDCGNLTELSERIKKLYKCNYTVLDKNNESICFFDDYVIKFFSNEEMCKNRIKRGNSLYPLTPKILGSRDNFIKMKLVDGQLMSNIKTHGEILKLLNWSKDNLWISTGIINGNFKEICRKFYVDKTMKRVKMMLDKLSDYTIINNINIGTIYDLFNKLDFNSLFTDECSHFHGDFILDNIIKTKESYKLLDWRQDFGGELYNGDKYYDIAKLRHNIIFNHTNVSNNLFTKEIKENEVIIDLKCNYTLISQLKDFDNFVLDNKLDLKKIKILTALIWLNMSPLHEYPLNEFLFYFGKYNLFLEL</sequence>
<dbReference type="Gene3D" id="3.20.20.70">
    <property type="entry name" value="Aldolase class I"/>
    <property type="match status" value="1"/>
</dbReference>
<dbReference type="SUPFAM" id="SSF53448">
    <property type="entry name" value="Nucleotide-diphospho-sugar transferases"/>
    <property type="match status" value="1"/>
</dbReference>
<proteinExistence type="predicted"/>
<evidence type="ECO:0000313" key="1">
    <source>
        <dbReference type="EMBL" id="QHU02125.1"/>
    </source>
</evidence>
<name>A0A6C0J8P9_9ZZZZ</name>
<accession>A0A6C0J8P9</accession>
<dbReference type="InterPro" id="IPR011009">
    <property type="entry name" value="Kinase-like_dom_sf"/>
</dbReference>
<dbReference type="SUPFAM" id="SSF56112">
    <property type="entry name" value="Protein kinase-like (PK-like)"/>
    <property type="match status" value="1"/>
</dbReference>
<dbReference type="InterPro" id="IPR013785">
    <property type="entry name" value="Aldolase_TIM"/>
</dbReference>
<reference evidence="1" key="1">
    <citation type="journal article" date="2020" name="Nature">
        <title>Giant virus diversity and host interactions through global metagenomics.</title>
        <authorList>
            <person name="Schulz F."/>
            <person name="Roux S."/>
            <person name="Paez-Espino D."/>
            <person name="Jungbluth S."/>
            <person name="Walsh D.A."/>
            <person name="Denef V.J."/>
            <person name="McMahon K.D."/>
            <person name="Konstantinidis K.T."/>
            <person name="Eloe-Fadrosh E.A."/>
            <person name="Kyrpides N.C."/>
            <person name="Woyke T."/>
        </authorList>
    </citation>
    <scope>NUCLEOTIDE SEQUENCE</scope>
    <source>
        <strain evidence="1">GVMAG-M-3300025880-75</strain>
    </source>
</reference>
<dbReference type="AlphaFoldDB" id="A0A6C0J8P9"/>